<feature type="transmembrane region" description="Helical" evidence="5">
    <location>
        <begin position="88"/>
        <end position="121"/>
    </location>
</feature>
<keyword evidence="6" id="KW-0808">Transferase</keyword>
<protein>
    <submittedName>
        <fullName evidence="6">Protein-S-isoprenylcysteine O-methyltransferase Ste14</fullName>
    </submittedName>
</protein>
<dbReference type="InterPro" id="IPR007318">
    <property type="entry name" value="Phopholipid_MeTrfase"/>
</dbReference>
<dbReference type="EMBL" id="SLWX01000022">
    <property type="protein sequence ID" value="TCO71440.1"/>
    <property type="molecule type" value="Genomic_DNA"/>
</dbReference>
<evidence type="ECO:0000256" key="5">
    <source>
        <dbReference type="SAM" id="Phobius"/>
    </source>
</evidence>
<accession>A0A4V2SAF0</accession>
<dbReference type="GO" id="GO:0032259">
    <property type="term" value="P:methylation"/>
    <property type="evidence" value="ECO:0007669"/>
    <property type="project" value="UniProtKB-KW"/>
</dbReference>
<organism evidence="6 7">
    <name type="scientific">Chromatocurvus halotolerans</name>
    <dbReference type="NCBI Taxonomy" id="1132028"/>
    <lineage>
        <taxon>Bacteria</taxon>
        <taxon>Pseudomonadati</taxon>
        <taxon>Pseudomonadota</taxon>
        <taxon>Gammaproteobacteria</taxon>
        <taxon>Cellvibrionales</taxon>
        <taxon>Halieaceae</taxon>
        <taxon>Chromatocurvus</taxon>
    </lineage>
</organism>
<dbReference type="GO" id="GO:0008168">
    <property type="term" value="F:methyltransferase activity"/>
    <property type="evidence" value="ECO:0007669"/>
    <property type="project" value="UniProtKB-KW"/>
</dbReference>
<dbReference type="Proteomes" id="UP000294980">
    <property type="component" value="Unassembled WGS sequence"/>
</dbReference>
<evidence type="ECO:0000256" key="1">
    <source>
        <dbReference type="ARBA" id="ARBA00004127"/>
    </source>
</evidence>
<evidence type="ECO:0000256" key="2">
    <source>
        <dbReference type="ARBA" id="ARBA00022692"/>
    </source>
</evidence>
<dbReference type="OrthoDB" id="9811969at2"/>
<gene>
    <name evidence="6" type="ORF">EV688_12250</name>
</gene>
<feature type="transmembrane region" description="Helical" evidence="5">
    <location>
        <begin position="39"/>
        <end position="59"/>
    </location>
</feature>
<proteinExistence type="predicted"/>
<dbReference type="RefSeq" id="WP_117319512.1">
    <property type="nucleotide sequence ID" value="NZ_QQSW01000029.1"/>
</dbReference>
<dbReference type="Pfam" id="PF04191">
    <property type="entry name" value="PEMT"/>
    <property type="match status" value="1"/>
</dbReference>
<evidence type="ECO:0000313" key="7">
    <source>
        <dbReference type="Proteomes" id="UP000294980"/>
    </source>
</evidence>
<dbReference type="PANTHER" id="PTHR12714:SF11">
    <property type="entry name" value="PROTEIN C-TERMINAL S-ISOPRENYLCYSTEINE CARBOXYL O-METHYLTRANSFERASE"/>
    <property type="match status" value="1"/>
</dbReference>
<dbReference type="Gene3D" id="1.20.120.1630">
    <property type="match status" value="1"/>
</dbReference>
<reference evidence="6 7" key="1">
    <citation type="submission" date="2019-03" db="EMBL/GenBank/DDBJ databases">
        <title>Genomic Encyclopedia of Type Strains, Phase IV (KMG-IV): sequencing the most valuable type-strain genomes for metagenomic binning, comparative biology and taxonomic classification.</title>
        <authorList>
            <person name="Goeker M."/>
        </authorList>
    </citation>
    <scope>NUCLEOTIDE SEQUENCE [LARGE SCALE GENOMIC DNA]</scope>
    <source>
        <strain evidence="6 7">DSM 23344</strain>
    </source>
</reference>
<evidence type="ECO:0000256" key="3">
    <source>
        <dbReference type="ARBA" id="ARBA00022989"/>
    </source>
</evidence>
<evidence type="ECO:0000256" key="4">
    <source>
        <dbReference type="ARBA" id="ARBA00023136"/>
    </source>
</evidence>
<name>A0A4V2SAF0_9GAMM</name>
<dbReference type="GO" id="GO:0012505">
    <property type="term" value="C:endomembrane system"/>
    <property type="evidence" value="ECO:0007669"/>
    <property type="project" value="UniProtKB-SubCell"/>
</dbReference>
<comment type="caution">
    <text evidence="6">The sequence shown here is derived from an EMBL/GenBank/DDBJ whole genome shotgun (WGS) entry which is preliminary data.</text>
</comment>
<keyword evidence="7" id="KW-1185">Reference proteome</keyword>
<evidence type="ECO:0000313" key="6">
    <source>
        <dbReference type="EMBL" id="TCO71440.1"/>
    </source>
</evidence>
<keyword evidence="2 5" id="KW-0812">Transmembrane</keyword>
<sequence length="150" mass="16573">MTVKRIIYPPMWLVFGVMGIFALNEFAPVLRYTGPVSQLIGGIIMLVGLALLVVSGGLFSRAGTGMVPFRDVKVLVTNGVYARTRNPMYLAMALVLAGVAVTVGALSALIVPPLFLLIVYWRYVRPEEAMLQDLFGDEYAAYCSRVRRWL</sequence>
<keyword evidence="3 5" id="KW-1133">Transmembrane helix</keyword>
<comment type="subcellular location">
    <subcellularLocation>
        <location evidence="1">Endomembrane system</location>
        <topology evidence="1">Multi-pass membrane protein</topology>
    </subcellularLocation>
</comment>
<keyword evidence="4 5" id="KW-0472">Membrane</keyword>
<dbReference type="AlphaFoldDB" id="A0A4V2SAF0"/>
<keyword evidence="6" id="KW-0489">Methyltransferase</keyword>
<dbReference type="PANTHER" id="PTHR12714">
    <property type="entry name" value="PROTEIN-S ISOPRENYLCYSTEINE O-METHYLTRANSFERASE"/>
    <property type="match status" value="1"/>
</dbReference>
<feature type="transmembrane region" description="Helical" evidence="5">
    <location>
        <begin position="6"/>
        <end position="27"/>
    </location>
</feature>